<dbReference type="Proteomes" id="UP000647172">
    <property type="component" value="Unassembled WGS sequence"/>
</dbReference>
<organism evidence="2 3">
    <name type="scientific">Actinoplanes nipponensis</name>
    <dbReference type="NCBI Taxonomy" id="135950"/>
    <lineage>
        <taxon>Bacteria</taxon>
        <taxon>Bacillati</taxon>
        <taxon>Actinomycetota</taxon>
        <taxon>Actinomycetes</taxon>
        <taxon>Micromonosporales</taxon>
        <taxon>Micromonosporaceae</taxon>
        <taxon>Actinoplanes</taxon>
    </lineage>
</organism>
<name>A0A919MND5_9ACTN</name>
<dbReference type="EMBL" id="BOMQ01000059">
    <property type="protein sequence ID" value="GIE51471.1"/>
    <property type="molecule type" value="Genomic_DNA"/>
</dbReference>
<evidence type="ECO:0000313" key="2">
    <source>
        <dbReference type="EMBL" id="GIE51471.1"/>
    </source>
</evidence>
<sequence>MPRRIVAGDAEGAAAEVSAAGPQPATATDTTTTATAESSGPLRMRSHPVLRLMGLIGPGRGHLSLFAFTAAARCRIEPA</sequence>
<reference evidence="2" key="1">
    <citation type="submission" date="2021-01" db="EMBL/GenBank/DDBJ databases">
        <title>Whole genome shotgun sequence of Actinoplanes nipponensis NBRC 14063.</title>
        <authorList>
            <person name="Komaki H."/>
            <person name="Tamura T."/>
        </authorList>
    </citation>
    <scope>NUCLEOTIDE SEQUENCE</scope>
    <source>
        <strain evidence="2">NBRC 14063</strain>
    </source>
</reference>
<proteinExistence type="predicted"/>
<protein>
    <submittedName>
        <fullName evidence="2">Uncharacterized protein</fullName>
    </submittedName>
</protein>
<evidence type="ECO:0000256" key="1">
    <source>
        <dbReference type="SAM" id="MobiDB-lite"/>
    </source>
</evidence>
<feature type="compositionally biased region" description="Low complexity" evidence="1">
    <location>
        <begin position="7"/>
        <end position="36"/>
    </location>
</feature>
<keyword evidence="3" id="KW-1185">Reference proteome</keyword>
<evidence type="ECO:0000313" key="3">
    <source>
        <dbReference type="Proteomes" id="UP000647172"/>
    </source>
</evidence>
<dbReference type="AlphaFoldDB" id="A0A919MND5"/>
<gene>
    <name evidence="2" type="ORF">Ani05nite_50050</name>
</gene>
<comment type="caution">
    <text evidence="2">The sequence shown here is derived from an EMBL/GenBank/DDBJ whole genome shotgun (WGS) entry which is preliminary data.</text>
</comment>
<accession>A0A919MND5</accession>
<feature type="region of interest" description="Disordered" evidence="1">
    <location>
        <begin position="1"/>
        <end position="41"/>
    </location>
</feature>